<organism evidence="1 2">
    <name type="scientific">Serpentinimonas raichei</name>
    <dbReference type="NCBI Taxonomy" id="1458425"/>
    <lineage>
        <taxon>Bacteria</taxon>
        <taxon>Pseudomonadati</taxon>
        <taxon>Pseudomonadota</taxon>
        <taxon>Betaproteobacteria</taxon>
        <taxon>Burkholderiales</taxon>
        <taxon>Comamonadaceae</taxon>
        <taxon>Serpentinimonas</taxon>
    </lineage>
</organism>
<dbReference type="KEGG" id="cbaa:SRAA_0324"/>
<proteinExistence type="predicted"/>
<name>A0A060NL10_9BURK</name>
<dbReference type="Proteomes" id="UP000067461">
    <property type="component" value="Chromosome"/>
</dbReference>
<protein>
    <recommendedName>
        <fullName evidence="3">Glycosyltransferase</fullName>
    </recommendedName>
</protein>
<accession>A0A060NL10</accession>
<evidence type="ECO:0000313" key="1">
    <source>
        <dbReference type="EMBL" id="BAO80178.1"/>
    </source>
</evidence>
<gene>
    <name evidence="1" type="ORF">SRAA_0324</name>
</gene>
<reference evidence="1 2" key="1">
    <citation type="journal article" date="2014" name="Nat. Commun.">
        <title>Physiological and genomic features of highly alkaliphilic hydrogen-utilizing Betaproteobacteria from a continental serpentinizing site.</title>
        <authorList>
            <person name="Suzuki S."/>
            <person name="Kuenen J.G."/>
            <person name="Schipper K."/>
            <person name="van der Velde S."/>
            <person name="Ishii S."/>
            <person name="Wu A."/>
            <person name="Sorokin D.Y."/>
            <person name="Tenney A."/>
            <person name="Meng X.Y."/>
            <person name="Morrill P.L."/>
            <person name="Kamagata Y."/>
            <person name="Muyzer G."/>
            <person name="Nealson K.H."/>
        </authorList>
    </citation>
    <scope>NUCLEOTIDE SEQUENCE [LARGE SCALE GENOMIC DNA]</scope>
    <source>
        <strain evidence="1 2">A1</strain>
    </source>
</reference>
<evidence type="ECO:0008006" key="3">
    <source>
        <dbReference type="Google" id="ProtNLM"/>
    </source>
</evidence>
<dbReference type="HOGENOM" id="CLU_1159545_0_0_4"/>
<keyword evidence="2" id="KW-1185">Reference proteome</keyword>
<dbReference type="SUPFAM" id="SSF53448">
    <property type="entry name" value="Nucleotide-diphospho-sugar transferases"/>
    <property type="match status" value="1"/>
</dbReference>
<dbReference type="AlphaFoldDB" id="A0A060NL10"/>
<dbReference type="InterPro" id="IPR029044">
    <property type="entry name" value="Nucleotide-diphossugar_trans"/>
</dbReference>
<sequence length="238" mass="26727">MSRTHPAPSGPLRLCDTVVCVCKSGGEYGAAHVAALQQQLARHAPGARLICLTDLPDMPAGVERRTLQHDLPGWFSKLEIFDLPERCFLYIDLDVFITRSPLTDAPPGLWLLRGFKGRDFNSSVMLVNGNYRSILERFLADTQANLQAYSGRTGWGDQDFIRDSGQISGALQDLHPNLAASWKVDLRYRMGWIEPAPAVLVFHGKPKPEQLRIENPKPGRVRVRSWLYWPLAWLKALA</sequence>
<dbReference type="EMBL" id="AP014568">
    <property type="protein sequence ID" value="BAO80178.1"/>
    <property type="molecule type" value="Genomic_DNA"/>
</dbReference>
<dbReference type="STRING" id="1458425.SRAA_0324"/>
<dbReference type="RefSeq" id="WP_052467439.1">
    <property type="nucleotide sequence ID" value="NZ_AP014568.1"/>
</dbReference>
<dbReference type="Gene3D" id="3.90.550.10">
    <property type="entry name" value="Spore Coat Polysaccharide Biosynthesis Protein SpsA, Chain A"/>
    <property type="match status" value="1"/>
</dbReference>
<dbReference type="OrthoDB" id="564871at2"/>
<evidence type="ECO:0000313" key="2">
    <source>
        <dbReference type="Proteomes" id="UP000067461"/>
    </source>
</evidence>